<evidence type="ECO:0000313" key="2">
    <source>
        <dbReference type="EMBL" id="GAH21933.1"/>
    </source>
</evidence>
<organism evidence="2">
    <name type="scientific">marine sediment metagenome</name>
    <dbReference type="NCBI Taxonomy" id="412755"/>
    <lineage>
        <taxon>unclassified sequences</taxon>
        <taxon>metagenomes</taxon>
        <taxon>ecological metagenomes</taxon>
    </lineage>
</organism>
<feature type="domain" description="SpoVT-AbrB" evidence="1">
    <location>
        <begin position="13"/>
        <end position="59"/>
    </location>
</feature>
<sequence length="91" mass="10795">MTIRKMKIQMTKKITQKVSSNGRIVIPKEWRDKLAIEDKNEVEMELKDDKTILIKKKIHPLEIEDNLFEDVPPFTEEELDQAKKSLFPIEE</sequence>
<dbReference type="Gene3D" id="2.10.260.10">
    <property type="match status" value="1"/>
</dbReference>
<gene>
    <name evidence="2" type="ORF">S03H2_09157</name>
</gene>
<dbReference type="SMART" id="SM00966">
    <property type="entry name" value="SpoVT_AbrB"/>
    <property type="match status" value="1"/>
</dbReference>
<proteinExistence type="predicted"/>
<dbReference type="EMBL" id="BARU01004598">
    <property type="protein sequence ID" value="GAH21933.1"/>
    <property type="molecule type" value="Genomic_DNA"/>
</dbReference>
<dbReference type="Pfam" id="PF04014">
    <property type="entry name" value="MazE_antitoxin"/>
    <property type="match status" value="1"/>
</dbReference>
<reference evidence="2" key="1">
    <citation type="journal article" date="2014" name="Front. Microbiol.">
        <title>High frequency of phylogenetically diverse reductive dehalogenase-homologous genes in deep subseafloor sedimentary metagenomes.</title>
        <authorList>
            <person name="Kawai M."/>
            <person name="Futagami T."/>
            <person name="Toyoda A."/>
            <person name="Takaki Y."/>
            <person name="Nishi S."/>
            <person name="Hori S."/>
            <person name="Arai W."/>
            <person name="Tsubouchi T."/>
            <person name="Morono Y."/>
            <person name="Uchiyama I."/>
            <person name="Ito T."/>
            <person name="Fujiyama A."/>
            <person name="Inagaki F."/>
            <person name="Takami H."/>
        </authorList>
    </citation>
    <scope>NUCLEOTIDE SEQUENCE</scope>
    <source>
        <strain evidence="2">Expedition CK06-06</strain>
    </source>
</reference>
<dbReference type="InterPro" id="IPR037914">
    <property type="entry name" value="SpoVT-AbrB_sf"/>
</dbReference>
<name>X1FMD7_9ZZZZ</name>
<comment type="caution">
    <text evidence="2">The sequence shown here is derived from an EMBL/GenBank/DDBJ whole genome shotgun (WGS) entry which is preliminary data.</text>
</comment>
<dbReference type="NCBIfam" id="TIGR01439">
    <property type="entry name" value="lp_hng_hel_AbrB"/>
    <property type="match status" value="1"/>
</dbReference>
<dbReference type="PROSITE" id="PS51740">
    <property type="entry name" value="SPOVT_ABRB"/>
    <property type="match status" value="1"/>
</dbReference>
<dbReference type="SUPFAM" id="SSF89447">
    <property type="entry name" value="AbrB/MazE/MraZ-like"/>
    <property type="match status" value="1"/>
</dbReference>
<dbReference type="InterPro" id="IPR007159">
    <property type="entry name" value="SpoVT-AbrB_dom"/>
</dbReference>
<protein>
    <recommendedName>
        <fullName evidence="1">SpoVT-AbrB domain-containing protein</fullName>
    </recommendedName>
</protein>
<dbReference type="GO" id="GO:0003677">
    <property type="term" value="F:DNA binding"/>
    <property type="evidence" value="ECO:0007669"/>
    <property type="project" value="InterPro"/>
</dbReference>
<accession>X1FMD7</accession>
<dbReference type="AlphaFoldDB" id="X1FMD7"/>
<evidence type="ECO:0000259" key="1">
    <source>
        <dbReference type="PROSITE" id="PS51740"/>
    </source>
</evidence>